<dbReference type="KEGG" id="ccot:CCAX7_49020"/>
<dbReference type="Pfam" id="PF01507">
    <property type="entry name" value="PAPS_reduct"/>
    <property type="match status" value="1"/>
</dbReference>
<keyword evidence="6" id="KW-1185">Reference proteome</keyword>
<dbReference type="GO" id="GO:0051539">
    <property type="term" value="F:4 iron, 4 sulfur cluster binding"/>
    <property type="evidence" value="ECO:0007669"/>
    <property type="project" value="UniProtKB-UniRule"/>
</dbReference>
<dbReference type="OrthoDB" id="9772604at2"/>
<dbReference type="InterPro" id="IPR004511">
    <property type="entry name" value="PAPS/APS_Rdtase"/>
</dbReference>
<comment type="function">
    <text evidence="4">Catalyzes the formation of sulfite from adenosine 5'-phosphosulfate (APS) using thioredoxin as an electron donor.</text>
</comment>
<keyword evidence="4" id="KW-0411">Iron-sulfur</keyword>
<comment type="catalytic activity">
    <reaction evidence="4">
        <text>[thioredoxin]-disulfide + sulfite + AMP + 2 H(+) = adenosine 5'-phosphosulfate + [thioredoxin]-dithiol</text>
        <dbReference type="Rhea" id="RHEA:21976"/>
        <dbReference type="Rhea" id="RHEA-COMP:10698"/>
        <dbReference type="Rhea" id="RHEA-COMP:10700"/>
        <dbReference type="ChEBI" id="CHEBI:15378"/>
        <dbReference type="ChEBI" id="CHEBI:17359"/>
        <dbReference type="ChEBI" id="CHEBI:29950"/>
        <dbReference type="ChEBI" id="CHEBI:50058"/>
        <dbReference type="ChEBI" id="CHEBI:58243"/>
        <dbReference type="ChEBI" id="CHEBI:456215"/>
        <dbReference type="EC" id="1.8.4.10"/>
    </reaction>
</comment>
<dbReference type="HAMAP" id="MF_00063">
    <property type="entry name" value="CysH"/>
    <property type="match status" value="1"/>
</dbReference>
<keyword evidence="4" id="KW-0479">Metal-binding</keyword>
<evidence type="ECO:0000313" key="5">
    <source>
        <dbReference type="EMBL" id="BDI32851.1"/>
    </source>
</evidence>
<dbReference type="GO" id="GO:0004604">
    <property type="term" value="F:phosphoadenylyl-sulfate reductase (thioredoxin) activity"/>
    <property type="evidence" value="ECO:0007669"/>
    <property type="project" value="UniProtKB-UniRule"/>
</dbReference>
<dbReference type="Proteomes" id="UP000287394">
    <property type="component" value="Chromosome"/>
</dbReference>
<sequence length="238" mass="26502">MKPTEEQLPAISAEMETKTPQEILRWGWETYGDKLTMATAFGAEGCAIIAMLADITKDIYLFNLNTGYQFPETLATRDRLIEKYGIPIHLVGAVQSVADMEAEHGGPIYGSNPDLCCHNRKVVPLSSALHGFESWISAIRRDQTPERAQTPIVGWDRKFQLVKINPLANWSKTDLWNYILDNDVPYNPMHDQGYPSIGCWPCTKAVGAGEDDRAGRWAGTAKKECGLHVLNNEPAAVR</sequence>
<dbReference type="RefSeq" id="WP_119319456.1">
    <property type="nucleotide sequence ID" value="NZ_AP025739.1"/>
</dbReference>
<dbReference type="AlphaFoldDB" id="A0A402CQ17"/>
<evidence type="ECO:0000256" key="3">
    <source>
        <dbReference type="ARBA" id="ARBA00024327"/>
    </source>
</evidence>
<dbReference type="NCBIfam" id="NF002537">
    <property type="entry name" value="PRK02090.1"/>
    <property type="match status" value="1"/>
</dbReference>
<organism evidence="5 6">
    <name type="scientific">Capsulimonas corticalis</name>
    <dbReference type="NCBI Taxonomy" id="2219043"/>
    <lineage>
        <taxon>Bacteria</taxon>
        <taxon>Bacillati</taxon>
        <taxon>Armatimonadota</taxon>
        <taxon>Armatimonadia</taxon>
        <taxon>Capsulimonadales</taxon>
        <taxon>Capsulimonadaceae</taxon>
        <taxon>Capsulimonas</taxon>
    </lineage>
</organism>
<reference evidence="5 6" key="1">
    <citation type="journal article" date="2019" name="Int. J. Syst. Evol. Microbiol.">
        <title>Capsulimonas corticalis gen. nov., sp. nov., an aerobic capsulated bacterium, of a novel bacterial order, Capsulimonadales ord. nov., of the class Armatimonadia of the phylum Armatimonadetes.</title>
        <authorList>
            <person name="Li J."/>
            <person name="Kudo C."/>
            <person name="Tonouchi A."/>
        </authorList>
    </citation>
    <scope>NUCLEOTIDE SEQUENCE [LARGE SCALE GENOMIC DNA]</scope>
    <source>
        <strain evidence="5 6">AX-7</strain>
    </source>
</reference>
<comment type="subcellular location">
    <subcellularLocation>
        <location evidence="4">Cytoplasm</location>
    </subcellularLocation>
</comment>
<gene>
    <name evidence="4 5" type="primary">cysH</name>
    <name evidence="5" type="ORF">CCAX7_49020</name>
</gene>
<feature type="binding site" evidence="4">
    <location>
        <position position="202"/>
    </location>
    <ligand>
        <name>[4Fe-4S] cluster</name>
        <dbReference type="ChEBI" id="CHEBI:49883"/>
    </ligand>
</feature>
<dbReference type="CDD" id="cd23945">
    <property type="entry name" value="PAPS_reductase"/>
    <property type="match status" value="1"/>
</dbReference>
<proteinExistence type="inferred from homology"/>
<comment type="similarity">
    <text evidence="1 4">Belongs to the PAPS reductase family. CysH subfamily.</text>
</comment>
<dbReference type="SUPFAM" id="SSF52402">
    <property type="entry name" value="Adenine nucleotide alpha hydrolases-like"/>
    <property type="match status" value="1"/>
</dbReference>
<dbReference type="NCBIfam" id="TIGR00434">
    <property type="entry name" value="cysH"/>
    <property type="match status" value="1"/>
</dbReference>
<dbReference type="GO" id="GO:0070814">
    <property type="term" value="P:hydrogen sulfide biosynthetic process"/>
    <property type="evidence" value="ECO:0007669"/>
    <property type="project" value="UniProtKB-UniRule"/>
</dbReference>
<comment type="cofactor">
    <cofactor evidence="4">
        <name>[4Fe-4S] cluster</name>
        <dbReference type="ChEBI" id="CHEBI:49883"/>
    </cofactor>
    <text evidence="4">Binds 1 [4Fe-4S] cluster per subunit.</text>
</comment>
<comment type="pathway">
    <text evidence="3 4">Sulfur metabolism; hydrogen sulfide biosynthesis; sulfite from sulfate.</text>
</comment>
<dbReference type="EMBL" id="AP025739">
    <property type="protein sequence ID" value="BDI32851.1"/>
    <property type="molecule type" value="Genomic_DNA"/>
</dbReference>
<evidence type="ECO:0000256" key="4">
    <source>
        <dbReference type="HAMAP-Rule" id="MF_00063"/>
    </source>
</evidence>
<feature type="binding site" evidence="4">
    <location>
        <position position="117"/>
    </location>
    <ligand>
        <name>[4Fe-4S] cluster</name>
        <dbReference type="ChEBI" id="CHEBI:49883"/>
    </ligand>
</feature>
<dbReference type="PIRSF" id="PIRSF000857">
    <property type="entry name" value="PAPS_reductase"/>
    <property type="match status" value="1"/>
</dbReference>
<dbReference type="GO" id="GO:0046872">
    <property type="term" value="F:metal ion binding"/>
    <property type="evidence" value="ECO:0007669"/>
    <property type="project" value="UniProtKB-KW"/>
</dbReference>
<dbReference type="GO" id="GO:0005737">
    <property type="term" value="C:cytoplasm"/>
    <property type="evidence" value="ECO:0007669"/>
    <property type="project" value="UniProtKB-SubCell"/>
</dbReference>
<keyword evidence="4" id="KW-0963">Cytoplasm</keyword>
<dbReference type="PANTHER" id="PTHR46509">
    <property type="entry name" value="PHOSPHOADENOSINE PHOSPHOSULFATE REDUCTASE"/>
    <property type="match status" value="1"/>
</dbReference>
<accession>A0A402CQ17</accession>
<keyword evidence="2 4" id="KW-0560">Oxidoreductase</keyword>
<dbReference type="FunCoup" id="A0A402CQ17">
    <property type="interactions" value="290"/>
</dbReference>
<dbReference type="GO" id="GO:0019379">
    <property type="term" value="P:sulfate assimilation, phosphoadenylyl sulfate reduction by phosphoadenylyl-sulfate reductase (thioredoxin)"/>
    <property type="evidence" value="ECO:0007669"/>
    <property type="project" value="UniProtKB-UniRule"/>
</dbReference>
<feature type="binding site" evidence="4">
    <location>
        <position position="116"/>
    </location>
    <ligand>
        <name>[4Fe-4S] cluster</name>
        <dbReference type="ChEBI" id="CHEBI:49883"/>
    </ligand>
</feature>
<dbReference type="InterPro" id="IPR014729">
    <property type="entry name" value="Rossmann-like_a/b/a_fold"/>
</dbReference>
<protein>
    <recommendedName>
        <fullName evidence="4">Adenosine 5'-phosphosulfate reductase</fullName>
        <shortName evidence="4">APS reductase</shortName>
        <ecNumber evidence="4">1.8.4.10</ecNumber>
    </recommendedName>
    <alternativeName>
        <fullName evidence="4">5'-adenylylsulfate reductase</fullName>
    </alternativeName>
    <alternativeName>
        <fullName evidence="4">Thioredoxin-dependent 5'-adenylylsulfate reductase</fullName>
    </alternativeName>
</protein>
<feature type="binding site" evidence="4">
    <location>
        <position position="199"/>
    </location>
    <ligand>
        <name>[4Fe-4S] cluster</name>
        <dbReference type="ChEBI" id="CHEBI:49883"/>
    </ligand>
</feature>
<evidence type="ECO:0000256" key="2">
    <source>
        <dbReference type="ARBA" id="ARBA00023002"/>
    </source>
</evidence>
<evidence type="ECO:0000313" key="6">
    <source>
        <dbReference type="Proteomes" id="UP000287394"/>
    </source>
</evidence>
<keyword evidence="4" id="KW-0408">Iron</keyword>
<dbReference type="EC" id="1.8.4.10" evidence="4"/>
<dbReference type="Gene3D" id="3.40.50.620">
    <property type="entry name" value="HUPs"/>
    <property type="match status" value="1"/>
</dbReference>
<dbReference type="PANTHER" id="PTHR46509:SF1">
    <property type="entry name" value="PHOSPHOADENOSINE PHOSPHOSULFATE REDUCTASE"/>
    <property type="match status" value="1"/>
</dbReference>
<dbReference type="InterPro" id="IPR002500">
    <property type="entry name" value="PAPS_reduct_dom"/>
</dbReference>
<evidence type="ECO:0000256" key="1">
    <source>
        <dbReference type="ARBA" id="ARBA00009732"/>
    </source>
</evidence>
<dbReference type="GO" id="GO:0043866">
    <property type="term" value="F:adenylyl-sulfate reductase (thioredoxin) activity"/>
    <property type="evidence" value="ECO:0007669"/>
    <property type="project" value="UniProtKB-EC"/>
</dbReference>
<name>A0A402CQ17_9BACT</name>
<feature type="active site" description="Nucleophile; cysteine thiosulfonate intermediate" evidence="4">
    <location>
        <position position="225"/>
    </location>
</feature>